<dbReference type="SUPFAM" id="SSF46626">
    <property type="entry name" value="Cytochrome c"/>
    <property type="match status" value="1"/>
</dbReference>
<evidence type="ECO:0000259" key="5">
    <source>
        <dbReference type="PROSITE" id="PS51007"/>
    </source>
</evidence>
<organism evidence="6 7">
    <name type="scientific">Vicingus serpentipes</name>
    <dbReference type="NCBI Taxonomy" id="1926625"/>
    <lineage>
        <taxon>Bacteria</taxon>
        <taxon>Pseudomonadati</taxon>
        <taxon>Bacteroidota</taxon>
        <taxon>Flavobacteriia</taxon>
        <taxon>Flavobacteriales</taxon>
        <taxon>Vicingaceae</taxon>
        <taxon>Vicingus</taxon>
    </lineage>
</organism>
<proteinExistence type="predicted"/>
<evidence type="ECO:0000256" key="1">
    <source>
        <dbReference type="ARBA" id="ARBA00022617"/>
    </source>
</evidence>
<dbReference type="InterPro" id="IPR009056">
    <property type="entry name" value="Cyt_c-like_dom"/>
</dbReference>
<evidence type="ECO:0000256" key="4">
    <source>
        <dbReference type="PROSITE-ProRule" id="PRU00433"/>
    </source>
</evidence>
<dbReference type="GO" id="GO:0009055">
    <property type="term" value="F:electron transfer activity"/>
    <property type="evidence" value="ECO:0007669"/>
    <property type="project" value="InterPro"/>
</dbReference>
<accession>A0A5C6RZM9</accession>
<dbReference type="GO" id="GO:0046872">
    <property type="term" value="F:metal ion binding"/>
    <property type="evidence" value="ECO:0007669"/>
    <property type="project" value="UniProtKB-KW"/>
</dbReference>
<dbReference type="EMBL" id="VOOS01000001">
    <property type="protein sequence ID" value="TXB67219.1"/>
    <property type="molecule type" value="Genomic_DNA"/>
</dbReference>
<comment type="caution">
    <text evidence="6">The sequence shown here is derived from an EMBL/GenBank/DDBJ whole genome shotgun (WGS) entry which is preliminary data.</text>
</comment>
<protein>
    <submittedName>
        <fullName evidence="6">Cytochrome c</fullName>
    </submittedName>
</protein>
<evidence type="ECO:0000256" key="2">
    <source>
        <dbReference type="ARBA" id="ARBA00022723"/>
    </source>
</evidence>
<dbReference type="PANTHER" id="PTHR40394">
    <property type="entry name" value="LIPOPROTEIN-RELATED"/>
    <property type="match status" value="1"/>
</dbReference>
<keyword evidence="1 4" id="KW-0349">Heme</keyword>
<evidence type="ECO:0000313" key="7">
    <source>
        <dbReference type="Proteomes" id="UP000321721"/>
    </source>
</evidence>
<dbReference type="OrthoDB" id="9796771at2"/>
<dbReference type="PROSITE" id="PS51257">
    <property type="entry name" value="PROKAR_LIPOPROTEIN"/>
    <property type="match status" value="1"/>
</dbReference>
<dbReference type="AlphaFoldDB" id="A0A5C6RZM9"/>
<dbReference type="PANTHER" id="PTHR40394:SF2">
    <property type="entry name" value="QUINOL:CYTOCHROME C OXIDOREDUCTASE MEMBRANE PROTEIN"/>
    <property type="match status" value="1"/>
</dbReference>
<dbReference type="Proteomes" id="UP000321721">
    <property type="component" value="Unassembled WGS sequence"/>
</dbReference>
<name>A0A5C6RZM9_9FLAO</name>
<feature type="domain" description="Cytochrome c" evidence="5">
    <location>
        <begin position="110"/>
        <end position="195"/>
    </location>
</feature>
<keyword evidence="2 4" id="KW-0479">Metal-binding</keyword>
<evidence type="ECO:0000256" key="3">
    <source>
        <dbReference type="ARBA" id="ARBA00023004"/>
    </source>
</evidence>
<keyword evidence="7" id="KW-1185">Reference proteome</keyword>
<dbReference type="InterPro" id="IPR036909">
    <property type="entry name" value="Cyt_c-like_dom_sf"/>
</dbReference>
<evidence type="ECO:0000313" key="6">
    <source>
        <dbReference type="EMBL" id="TXB67219.1"/>
    </source>
</evidence>
<dbReference type="Gene3D" id="1.10.760.10">
    <property type="entry name" value="Cytochrome c-like domain"/>
    <property type="match status" value="1"/>
</dbReference>
<dbReference type="Pfam" id="PF13442">
    <property type="entry name" value="Cytochrome_CBB3"/>
    <property type="match status" value="1"/>
</dbReference>
<reference evidence="6 7" key="1">
    <citation type="submission" date="2019-08" db="EMBL/GenBank/DDBJ databases">
        <title>Genome of Vicingus serpentipes NCIMB 15042.</title>
        <authorList>
            <person name="Bowman J.P."/>
        </authorList>
    </citation>
    <scope>NUCLEOTIDE SEQUENCE [LARGE SCALE GENOMIC DNA]</scope>
    <source>
        <strain evidence="6 7">NCIMB 15042</strain>
    </source>
</reference>
<dbReference type="GO" id="GO:0020037">
    <property type="term" value="F:heme binding"/>
    <property type="evidence" value="ECO:0007669"/>
    <property type="project" value="InterPro"/>
</dbReference>
<gene>
    <name evidence="6" type="ORF">FRY74_03275</name>
</gene>
<keyword evidence="3 4" id="KW-0408">Iron</keyword>
<dbReference type="PROSITE" id="PS51007">
    <property type="entry name" value="CYTC"/>
    <property type="match status" value="1"/>
</dbReference>
<sequence length="216" mass="24536">MMFMKTKYQNILAKLTLAVVILSVFSCKEKDGLAPEYMPDMYRSPSIEPYVDYGDLKDRTNVELTNKMSARTPVEGTIPRGFSPYEYKNDAEGYELAGANLKNPIQYDDNIGKEGKELYGMFCVHCHGKTGQGDGTIVEREKFPPLPVKFKEGLAISEGKMFHTITYGKGLMGSHASQLNKEERWKLVHYIRTEFMKENPNKVIEEVVASDETIQE</sequence>